<dbReference type="InterPro" id="IPR018170">
    <property type="entry name" value="Aldo/ket_reductase_CS"/>
</dbReference>
<reference evidence="5 6" key="1">
    <citation type="submission" date="2024-08" db="EMBL/GenBank/DDBJ databases">
        <authorList>
            <person name="Cucini C."/>
            <person name="Frati F."/>
        </authorList>
    </citation>
    <scope>NUCLEOTIDE SEQUENCE [LARGE SCALE GENOMIC DNA]</scope>
</reference>
<evidence type="ECO:0000259" key="4">
    <source>
        <dbReference type="Pfam" id="PF00248"/>
    </source>
</evidence>
<gene>
    <name evidence="5" type="ORF">ODALV1_LOCUS10510</name>
</gene>
<dbReference type="PROSITE" id="PS00798">
    <property type="entry name" value="ALDOKETO_REDUCTASE_1"/>
    <property type="match status" value="1"/>
</dbReference>
<keyword evidence="6" id="KW-1185">Reference proteome</keyword>
<proteinExistence type="inferred from homology"/>
<dbReference type="PANTHER" id="PTHR43827">
    <property type="entry name" value="2,5-DIKETO-D-GLUCONIC ACID REDUCTASE"/>
    <property type="match status" value="1"/>
</dbReference>
<dbReference type="InterPro" id="IPR036812">
    <property type="entry name" value="NAD(P)_OxRdtase_dom_sf"/>
</dbReference>
<keyword evidence="3" id="KW-0560">Oxidoreductase</keyword>
<dbReference type="InterPro" id="IPR020471">
    <property type="entry name" value="AKR"/>
</dbReference>
<evidence type="ECO:0000256" key="1">
    <source>
        <dbReference type="ARBA" id="ARBA00007905"/>
    </source>
</evidence>
<dbReference type="Pfam" id="PF00248">
    <property type="entry name" value="Aldo_ket_red"/>
    <property type="match status" value="1"/>
</dbReference>
<name>A0ABP1QEC8_9HEXA</name>
<evidence type="ECO:0000313" key="5">
    <source>
        <dbReference type="EMBL" id="CAL8100343.1"/>
    </source>
</evidence>
<feature type="domain" description="NADP-dependent oxidoreductase" evidence="4">
    <location>
        <begin position="16"/>
        <end position="63"/>
    </location>
</feature>
<dbReference type="PANTHER" id="PTHR43827:SF3">
    <property type="entry name" value="NADP-DEPENDENT OXIDOREDUCTASE DOMAIN-CONTAINING PROTEIN"/>
    <property type="match status" value="1"/>
</dbReference>
<dbReference type="Proteomes" id="UP001642540">
    <property type="component" value="Unassembled WGS sequence"/>
</dbReference>
<evidence type="ECO:0000256" key="3">
    <source>
        <dbReference type="ARBA" id="ARBA00023002"/>
    </source>
</evidence>
<comment type="caution">
    <text evidence="5">The sequence shown here is derived from an EMBL/GenBank/DDBJ whole genome shotgun (WGS) entry which is preliminary data.</text>
</comment>
<dbReference type="SUPFAM" id="SSF51430">
    <property type="entry name" value="NAD(P)-linked oxidoreductase"/>
    <property type="match status" value="1"/>
</dbReference>
<keyword evidence="2" id="KW-0521">NADP</keyword>
<evidence type="ECO:0000313" key="6">
    <source>
        <dbReference type="Proteomes" id="UP001642540"/>
    </source>
</evidence>
<dbReference type="EMBL" id="CAXLJM020000032">
    <property type="protein sequence ID" value="CAL8100343.1"/>
    <property type="molecule type" value="Genomic_DNA"/>
</dbReference>
<dbReference type="InterPro" id="IPR023210">
    <property type="entry name" value="NADP_OxRdtase_dom"/>
</dbReference>
<sequence length="82" mass="9434">MSRLIRLCNGKSMPLVGMGTWQMTNPQQDQLALENSLSVGYRHFDTAYKYENEELVGNAMKKWLDAGKGVREVRCDQGQYYL</sequence>
<evidence type="ECO:0000256" key="2">
    <source>
        <dbReference type="ARBA" id="ARBA00022857"/>
    </source>
</evidence>
<organism evidence="5 6">
    <name type="scientific">Orchesella dallaii</name>
    <dbReference type="NCBI Taxonomy" id="48710"/>
    <lineage>
        <taxon>Eukaryota</taxon>
        <taxon>Metazoa</taxon>
        <taxon>Ecdysozoa</taxon>
        <taxon>Arthropoda</taxon>
        <taxon>Hexapoda</taxon>
        <taxon>Collembola</taxon>
        <taxon>Entomobryomorpha</taxon>
        <taxon>Entomobryoidea</taxon>
        <taxon>Orchesellidae</taxon>
        <taxon>Orchesellinae</taxon>
        <taxon>Orchesella</taxon>
    </lineage>
</organism>
<dbReference type="Gene3D" id="3.20.20.100">
    <property type="entry name" value="NADP-dependent oxidoreductase domain"/>
    <property type="match status" value="1"/>
</dbReference>
<protein>
    <recommendedName>
        <fullName evidence="4">NADP-dependent oxidoreductase domain-containing protein</fullName>
    </recommendedName>
</protein>
<accession>A0ABP1QEC8</accession>
<comment type="similarity">
    <text evidence="1">Belongs to the aldo/keto reductase family.</text>
</comment>